<dbReference type="EMBL" id="AFPZ01000031">
    <property type="protein sequence ID" value="EGQ26778.1"/>
    <property type="molecule type" value="Genomic_DNA"/>
</dbReference>
<dbReference type="InterPro" id="IPR030678">
    <property type="entry name" value="Peptide/Ni-bd"/>
</dbReference>
<dbReference type="Pfam" id="PF00496">
    <property type="entry name" value="SBP_bac_5"/>
    <property type="match status" value="1"/>
</dbReference>
<evidence type="ECO:0000256" key="3">
    <source>
        <dbReference type="ARBA" id="ARBA00022448"/>
    </source>
</evidence>
<dbReference type="Gene3D" id="3.40.190.10">
    <property type="entry name" value="Periplasmic binding protein-like II"/>
    <property type="match status" value="1"/>
</dbReference>
<sequence>MGGRSFLFNQSLTSRTQEIILGGEEMKKRYTGWTTWLFMAICILALVGCSAKEEEQTGKDGKEETKKTATLAFSWSPSGLDPHSSDSWEVMRTGAAETLVKLSEDLAPAPWLAKSWEQVDATTWLFHLQENVTFHNGKAMDATAVKNSLQRAIENNPGTNDLLKIKSMEAVSETELKIETMEINAALISNLADPGTIIVDVDSLDEKDGYPAFTGAYVIKQFNQDESLIVNRYEDYWGEKAKLDEVTIKFIIDGNTRLMALQSGDVDGATDISVDNIEVLERNNKFNVLTAMSVRTHMVMYNMESPKFKQLAVRKAVDSLIPRQEIVESVMKGQGTAAVGPFSPVLPFGQISETKEEEPIEQLMQQDGWTKNKEGMWEKDGKVFEATFLTFPQRPELTVMAEVIQSKLLDQGMKMNIRQVENIDEILVNEEWDLSMYSMLTAHTGSPDFFLEIFFKSDSSSNMNHFASQAVDAMIDELHQTTDIEKRNELAIQIQEEIGKEVPHSYIVYPNTVFAVNDELKGFEAFSIEYYYNHANVDKE</sequence>
<accession>F9DQY0</accession>
<comment type="similarity">
    <text evidence="2">Belongs to the bacterial solute-binding protein 5 family.</text>
</comment>
<dbReference type="CDD" id="cd08490">
    <property type="entry name" value="PBP2_NikA_DppA_OppA_like_3"/>
    <property type="match status" value="1"/>
</dbReference>
<dbReference type="Proteomes" id="UP000005316">
    <property type="component" value="Unassembled WGS sequence"/>
</dbReference>
<dbReference type="InterPro" id="IPR000914">
    <property type="entry name" value="SBP_5_dom"/>
</dbReference>
<dbReference type="SUPFAM" id="SSF53850">
    <property type="entry name" value="Periplasmic binding protein-like II"/>
    <property type="match status" value="1"/>
</dbReference>
<dbReference type="GO" id="GO:0042597">
    <property type="term" value="C:periplasmic space"/>
    <property type="evidence" value="ECO:0007669"/>
    <property type="project" value="UniProtKB-ARBA"/>
</dbReference>
<evidence type="ECO:0000313" key="7">
    <source>
        <dbReference type="Proteomes" id="UP000005316"/>
    </source>
</evidence>
<dbReference type="Gene3D" id="3.10.105.10">
    <property type="entry name" value="Dipeptide-binding Protein, Domain 3"/>
    <property type="match status" value="1"/>
</dbReference>
<organism evidence="6 7">
    <name type="scientific">Sporosarcina newyorkensis 2681</name>
    <dbReference type="NCBI Taxonomy" id="1027292"/>
    <lineage>
        <taxon>Bacteria</taxon>
        <taxon>Bacillati</taxon>
        <taxon>Bacillota</taxon>
        <taxon>Bacilli</taxon>
        <taxon>Bacillales</taxon>
        <taxon>Caryophanaceae</taxon>
        <taxon>Sporosarcina</taxon>
    </lineage>
</organism>
<dbReference type="PANTHER" id="PTHR30290">
    <property type="entry name" value="PERIPLASMIC BINDING COMPONENT OF ABC TRANSPORTER"/>
    <property type="match status" value="1"/>
</dbReference>
<gene>
    <name evidence="6" type="primary">appAA</name>
    <name evidence="6" type="ORF">HMPREF9372_1210</name>
</gene>
<keyword evidence="4" id="KW-0732">Signal</keyword>
<dbReference type="GO" id="GO:0043190">
    <property type="term" value="C:ATP-binding cassette (ABC) transporter complex"/>
    <property type="evidence" value="ECO:0007669"/>
    <property type="project" value="InterPro"/>
</dbReference>
<dbReference type="GO" id="GO:1904680">
    <property type="term" value="F:peptide transmembrane transporter activity"/>
    <property type="evidence" value="ECO:0007669"/>
    <property type="project" value="TreeGrafter"/>
</dbReference>
<dbReference type="GO" id="GO:0015833">
    <property type="term" value="P:peptide transport"/>
    <property type="evidence" value="ECO:0007669"/>
    <property type="project" value="TreeGrafter"/>
</dbReference>
<evidence type="ECO:0000256" key="4">
    <source>
        <dbReference type="ARBA" id="ARBA00022729"/>
    </source>
</evidence>
<dbReference type="InterPro" id="IPR039424">
    <property type="entry name" value="SBP_5"/>
</dbReference>
<feature type="domain" description="Solute-binding protein family 5" evidence="5">
    <location>
        <begin position="108"/>
        <end position="461"/>
    </location>
</feature>
<evidence type="ECO:0000313" key="6">
    <source>
        <dbReference type="EMBL" id="EGQ26778.1"/>
    </source>
</evidence>
<dbReference type="GO" id="GO:0030313">
    <property type="term" value="C:cell envelope"/>
    <property type="evidence" value="ECO:0007669"/>
    <property type="project" value="UniProtKB-SubCell"/>
</dbReference>
<evidence type="ECO:0000259" key="5">
    <source>
        <dbReference type="Pfam" id="PF00496"/>
    </source>
</evidence>
<name>F9DQY0_9BACL</name>
<keyword evidence="3" id="KW-0813">Transport</keyword>
<proteinExistence type="inferred from homology"/>
<dbReference type="eggNOG" id="COG0747">
    <property type="taxonomic scope" value="Bacteria"/>
</dbReference>
<evidence type="ECO:0000256" key="2">
    <source>
        <dbReference type="ARBA" id="ARBA00005695"/>
    </source>
</evidence>
<dbReference type="PIRSF" id="PIRSF002741">
    <property type="entry name" value="MppA"/>
    <property type="match status" value="1"/>
</dbReference>
<evidence type="ECO:0000256" key="1">
    <source>
        <dbReference type="ARBA" id="ARBA00004196"/>
    </source>
</evidence>
<comment type="subcellular location">
    <subcellularLocation>
        <location evidence="1">Cell envelope</location>
    </subcellularLocation>
</comment>
<reference evidence="6 7" key="1">
    <citation type="submission" date="2011-04" db="EMBL/GenBank/DDBJ databases">
        <authorList>
            <person name="Muzny D."/>
            <person name="Qin X."/>
            <person name="Deng J."/>
            <person name="Jiang H."/>
            <person name="Liu Y."/>
            <person name="Qu J."/>
            <person name="Song X.-Z."/>
            <person name="Zhang L."/>
            <person name="Thornton R."/>
            <person name="Coyle M."/>
            <person name="Francisco L."/>
            <person name="Jackson L."/>
            <person name="Javaid M."/>
            <person name="Korchina V."/>
            <person name="Kovar C."/>
            <person name="Mata R."/>
            <person name="Mathew T."/>
            <person name="Ngo R."/>
            <person name="Nguyen L."/>
            <person name="Nguyen N."/>
            <person name="Okwuonu G."/>
            <person name="Ongeri F."/>
            <person name="Pham C."/>
            <person name="Simmons D."/>
            <person name="Wilczek-Boney K."/>
            <person name="Hale W."/>
            <person name="Jakkamsetti A."/>
            <person name="Pham P."/>
            <person name="Ruth R."/>
            <person name="San Lucas F."/>
            <person name="Warren J."/>
            <person name="Zhang J."/>
            <person name="Zhao Z."/>
            <person name="Zhou C."/>
            <person name="Zhu D."/>
            <person name="Lee S."/>
            <person name="Bess C."/>
            <person name="Blankenburg K."/>
            <person name="Forbes L."/>
            <person name="Fu Q."/>
            <person name="Gubbala S."/>
            <person name="Hirani K."/>
            <person name="Jayaseelan J.C."/>
            <person name="Lara F."/>
            <person name="Munidasa M."/>
            <person name="Palculict T."/>
            <person name="Patil S."/>
            <person name="Pu L.-L."/>
            <person name="Saada N."/>
            <person name="Tang L."/>
            <person name="Weissenberger G."/>
            <person name="Zhu Y."/>
            <person name="Hemphill L."/>
            <person name="Shang Y."/>
            <person name="Youmans B."/>
            <person name="Ayvaz T."/>
            <person name="Ross M."/>
            <person name="Santibanez J."/>
            <person name="Aqrawi P."/>
            <person name="Gross S."/>
            <person name="Joshi V."/>
            <person name="Fowler G."/>
            <person name="Nazareth L."/>
            <person name="Reid J."/>
            <person name="Worley K."/>
            <person name="Petrosino J."/>
            <person name="Highlander S."/>
            <person name="Gibbs R."/>
        </authorList>
    </citation>
    <scope>NUCLEOTIDE SEQUENCE [LARGE SCALE GENOMIC DNA]</scope>
    <source>
        <strain evidence="6 7">2681</strain>
    </source>
</reference>
<comment type="caution">
    <text evidence="6">The sequence shown here is derived from an EMBL/GenBank/DDBJ whole genome shotgun (WGS) entry which is preliminary data.</text>
</comment>
<dbReference type="AlphaFoldDB" id="F9DQY0"/>
<protein>
    <submittedName>
        <fullName evidence="6">Oligopeptide ABC superfamily ATP binding cassette transporter, binding protein</fullName>
    </submittedName>
</protein>
<dbReference type="PANTHER" id="PTHR30290:SF10">
    <property type="entry name" value="PERIPLASMIC OLIGOPEPTIDE-BINDING PROTEIN-RELATED"/>
    <property type="match status" value="1"/>
</dbReference>
<dbReference type="HOGENOM" id="CLU_017028_7_5_9"/>